<dbReference type="AlphaFoldDB" id="A0AA41R7Q2"/>
<evidence type="ECO:0000313" key="3">
    <source>
        <dbReference type="Proteomes" id="UP001165427"/>
    </source>
</evidence>
<proteinExistence type="predicted"/>
<dbReference type="EMBL" id="JALJRB010000060">
    <property type="protein sequence ID" value="MCJ8503181.1"/>
    <property type="molecule type" value="Genomic_DNA"/>
</dbReference>
<keyword evidence="1" id="KW-0175">Coiled coil</keyword>
<evidence type="ECO:0000313" key="2">
    <source>
        <dbReference type="EMBL" id="MCJ8503181.1"/>
    </source>
</evidence>
<dbReference type="RefSeq" id="WP_246915179.1">
    <property type="nucleotide sequence ID" value="NZ_JALJRB010000060.1"/>
</dbReference>
<feature type="coiled-coil region" evidence="1">
    <location>
        <begin position="41"/>
        <end position="75"/>
    </location>
</feature>
<organism evidence="2 3">
    <name type="scientific">Desulfatitalea alkaliphila</name>
    <dbReference type="NCBI Taxonomy" id="2929485"/>
    <lineage>
        <taxon>Bacteria</taxon>
        <taxon>Pseudomonadati</taxon>
        <taxon>Thermodesulfobacteriota</taxon>
        <taxon>Desulfobacteria</taxon>
        <taxon>Desulfobacterales</taxon>
        <taxon>Desulfosarcinaceae</taxon>
        <taxon>Desulfatitalea</taxon>
    </lineage>
</organism>
<reference evidence="2" key="1">
    <citation type="submission" date="2022-04" db="EMBL/GenBank/DDBJ databases">
        <title>Desulfatitalea alkaliphila sp. nov., a novel anaerobic sulfate-reducing bacterium isolated from terrestrial mud volcano, Taman Peninsula, Russia.</title>
        <authorList>
            <person name="Khomyakova M.A."/>
            <person name="Merkel A.Y."/>
            <person name="Slobodkin A.I."/>
        </authorList>
    </citation>
    <scope>NUCLEOTIDE SEQUENCE</scope>
    <source>
        <strain evidence="2">M08but</strain>
    </source>
</reference>
<sequence length="118" mass="13974">MRRYFYFGLVAFAALLYFFPFEHNSGLYRIQQVVKSIGKSEADYRNELMLKQQELRQYEDMIQSITIQIENIIANAPICPKTGRRIEIALDHDPRPEFLSKCNTLREEIKTIEDKLNK</sequence>
<keyword evidence="3" id="KW-1185">Reference proteome</keyword>
<accession>A0AA41R7Q2</accession>
<gene>
    <name evidence="2" type="ORF">MRX98_21590</name>
</gene>
<comment type="caution">
    <text evidence="2">The sequence shown here is derived from an EMBL/GenBank/DDBJ whole genome shotgun (WGS) entry which is preliminary data.</text>
</comment>
<protein>
    <submittedName>
        <fullName evidence="2">Uncharacterized protein</fullName>
    </submittedName>
</protein>
<name>A0AA41R7Q2_9BACT</name>
<evidence type="ECO:0000256" key="1">
    <source>
        <dbReference type="SAM" id="Coils"/>
    </source>
</evidence>
<dbReference type="Proteomes" id="UP001165427">
    <property type="component" value="Unassembled WGS sequence"/>
</dbReference>